<dbReference type="SMART" id="SM00822">
    <property type="entry name" value="PKS_KR"/>
    <property type="match status" value="1"/>
</dbReference>
<protein>
    <submittedName>
        <fullName evidence="4">SDR family oxidoreductase</fullName>
    </submittedName>
</protein>
<keyword evidence="5" id="KW-1185">Reference proteome</keyword>
<evidence type="ECO:0000313" key="5">
    <source>
        <dbReference type="Proteomes" id="UP000831390"/>
    </source>
</evidence>
<dbReference type="RefSeq" id="WP_243511293.1">
    <property type="nucleotide sequence ID" value="NZ_CP094534.1"/>
</dbReference>
<dbReference type="Gene3D" id="3.40.50.720">
    <property type="entry name" value="NAD(P)-binding Rossmann-like Domain"/>
    <property type="match status" value="1"/>
</dbReference>
<dbReference type="Pfam" id="PF13561">
    <property type="entry name" value="adh_short_C2"/>
    <property type="match status" value="1"/>
</dbReference>
<dbReference type="EMBL" id="CP094534">
    <property type="protein sequence ID" value="UOE32525.1"/>
    <property type="molecule type" value="Genomic_DNA"/>
</dbReference>
<reference evidence="4 5" key="1">
    <citation type="submission" date="2022-03" db="EMBL/GenBank/DDBJ databases">
        <title>Hymenobactersp. isolated from the air.</title>
        <authorList>
            <person name="Won M."/>
            <person name="Kwon S.-W."/>
        </authorList>
    </citation>
    <scope>NUCLEOTIDE SEQUENCE [LARGE SCALE GENOMIC DNA]</scope>
    <source>
        <strain evidence="4 5">KACC 22596</strain>
    </source>
</reference>
<evidence type="ECO:0000256" key="2">
    <source>
        <dbReference type="ARBA" id="ARBA00023002"/>
    </source>
</evidence>
<dbReference type="InterPro" id="IPR002347">
    <property type="entry name" value="SDR_fam"/>
</dbReference>
<dbReference type="PRINTS" id="PR00081">
    <property type="entry name" value="GDHRDH"/>
</dbReference>
<evidence type="ECO:0000313" key="4">
    <source>
        <dbReference type="EMBL" id="UOE32525.1"/>
    </source>
</evidence>
<dbReference type="SUPFAM" id="SSF51735">
    <property type="entry name" value="NAD(P)-binding Rossmann-fold domains"/>
    <property type="match status" value="1"/>
</dbReference>
<keyword evidence="2" id="KW-0560">Oxidoreductase</keyword>
<dbReference type="PANTHER" id="PTHR43639:SF1">
    <property type="entry name" value="SHORT-CHAIN DEHYDROGENASE_REDUCTASE FAMILY PROTEIN"/>
    <property type="match status" value="1"/>
</dbReference>
<sequence>MSTSKIALVTGGSRGLGKDMALKLAQQGIDVVLTYRTQQAEAAAVVADIEALGQRAAALPLDAAAPGTFEAFSAQLTETLATTFGTDRFDFLINNAGTSLTAPIADTTEAQFDEMLNIHFKGVYFLTQRALPVLRDGGRVINISSATTRTSFAGASAYASMKGAVEVFTRYLALELGSRGIAANVVAPGAVFGGGAMTDTPEIRAYVAQLTALGRIAEPDDIGGIVAFLCTDAARWLNGQRLEATGGVML</sequence>
<dbReference type="Proteomes" id="UP000831390">
    <property type="component" value="Chromosome"/>
</dbReference>
<proteinExistence type="inferred from homology"/>
<dbReference type="PRINTS" id="PR00080">
    <property type="entry name" value="SDRFAMILY"/>
</dbReference>
<dbReference type="InterPro" id="IPR057326">
    <property type="entry name" value="KR_dom"/>
</dbReference>
<organism evidence="4 5">
    <name type="scientific">Hymenobacter monticola</name>
    <dbReference type="NCBI Taxonomy" id="1705399"/>
    <lineage>
        <taxon>Bacteria</taxon>
        <taxon>Pseudomonadati</taxon>
        <taxon>Bacteroidota</taxon>
        <taxon>Cytophagia</taxon>
        <taxon>Cytophagales</taxon>
        <taxon>Hymenobacteraceae</taxon>
        <taxon>Hymenobacter</taxon>
    </lineage>
</organism>
<evidence type="ECO:0000256" key="1">
    <source>
        <dbReference type="ARBA" id="ARBA00006484"/>
    </source>
</evidence>
<gene>
    <name evidence="4" type="ORF">MTP16_15470</name>
</gene>
<accession>A0ABY4B038</accession>
<name>A0ABY4B038_9BACT</name>
<comment type="similarity">
    <text evidence="1">Belongs to the short-chain dehydrogenases/reductases (SDR) family.</text>
</comment>
<feature type="domain" description="Ketoreductase" evidence="3">
    <location>
        <begin position="5"/>
        <end position="195"/>
    </location>
</feature>
<evidence type="ECO:0000259" key="3">
    <source>
        <dbReference type="SMART" id="SM00822"/>
    </source>
</evidence>
<dbReference type="InterPro" id="IPR036291">
    <property type="entry name" value="NAD(P)-bd_dom_sf"/>
</dbReference>
<dbReference type="PANTHER" id="PTHR43639">
    <property type="entry name" value="OXIDOREDUCTASE, SHORT-CHAIN DEHYDROGENASE/REDUCTASE FAMILY (AFU_ORTHOLOGUE AFUA_5G02870)"/>
    <property type="match status" value="1"/>
</dbReference>